<name>A0ACC2SK13_9FUNG</name>
<keyword evidence="1" id="KW-0418">Kinase</keyword>
<accession>A0ACC2SK13</accession>
<reference evidence="1" key="1">
    <citation type="submission" date="2022-04" db="EMBL/GenBank/DDBJ databases">
        <title>Genome of the entomopathogenic fungus Entomophthora muscae.</title>
        <authorList>
            <person name="Elya C."/>
            <person name="Lovett B.R."/>
            <person name="Lee E."/>
            <person name="Macias A.M."/>
            <person name="Hajek A.E."/>
            <person name="De Bivort B.L."/>
            <person name="Kasson M.T."/>
            <person name="De Fine Licht H.H."/>
            <person name="Stajich J.E."/>
        </authorList>
    </citation>
    <scope>NUCLEOTIDE SEQUENCE</scope>
    <source>
        <strain evidence="1">Berkeley</strain>
    </source>
</reference>
<proteinExistence type="predicted"/>
<organism evidence="1 2">
    <name type="scientific">Entomophthora muscae</name>
    <dbReference type="NCBI Taxonomy" id="34485"/>
    <lineage>
        <taxon>Eukaryota</taxon>
        <taxon>Fungi</taxon>
        <taxon>Fungi incertae sedis</taxon>
        <taxon>Zoopagomycota</taxon>
        <taxon>Entomophthoromycotina</taxon>
        <taxon>Entomophthoromycetes</taxon>
        <taxon>Entomophthorales</taxon>
        <taxon>Entomophthoraceae</taxon>
        <taxon>Entomophthora</taxon>
    </lineage>
</organism>
<comment type="caution">
    <text evidence="1">The sequence shown here is derived from an EMBL/GenBank/DDBJ whole genome shotgun (WGS) entry which is preliminary data.</text>
</comment>
<gene>
    <name evidence="1" type="primary">SNF1_1</name>
    <name evidence="1" type="ORF">DSO57_1008134</name>
</gene>
<keyword evidence="2" id="KW-1185">Reference proteome</keyword>
<evidence type="ECO:0000313" key="1">
    <source>
        <dbReference type="EMBL" id="KAJ9062678.1"/>
    </source>
</evidence>
<evidence type="ECO:0000313" key="2">
    <source>
        <dbReference type="Proteomes" id="UP001165960"/>
    </source>
</evidence>
<dbReference type="Proteomes" id="UP001165960">
    <property type="component" value="Unassembled WGS sequence"/>
</dbReference>
<dbReference type="EC" id="2.7.11.1" evidence="1"/>
<sequence>MASNTIQIGQYNVLQTIGEGSFGKVKLAVHSVTGHKVAMKIINRKKIAHMDMVGRVKREIQYLKLLRHPHIIKLYEVITTPTDIIMVIEYAGRELFDFIVNNGKMPESSARRFFQQIICAVEYCHRHKIVHRDLKPENLLLDPFDNVKIADFGLSNIMSDGDFLKTSCGSPNYAAPEVIGGKLYAGPEVDVWSCGVILFVMLCGRLPFDDEYIPYLFKKITEGLYDIPQYVSNDARQLLSSMLVVDPLQRITIQEVRQHPWFLSELPDYLSPLPSMADEEISTLDEGIIKMLEEKMSISYSTIVQALEHPDTSNQHIKVAYQLVIDHTRVLDNAREHPHQDVQQYLISSSPPTWTTSFGNHEKPRPSTSTNGSGVMEEEVLNEETCDDLQNNTIRILGTSLPQKAGSFLQSSQSLSRSVTSPSSSFQLQGLAGGNRRKTRSKWHFGIRSRNSPTDVMLEIYRALKQLNMDWKASDPFHLRCRYTYPSGLKIKLDLQLYRLDNQSYLVDFKSVPQSDNPQAAINCSLYPFFDVCTRLITELAVSG</sequence>
<protein>
    <submittedName>
        <fullName evidence="1">Protein kinase</fullName>
        <ecNumber evidence="1">2.7.11.1</ecNumber>
    </submittedName>
</protein>
<keyword evidence="1" id="KW-0808">Transferase</keyword>
<dbReference type="EMBL" id="QTSX02004995">
    <property type="protein sequence ID" value="KAJ9062678.1"/>
    <property type="molecule type" value="Genomic_DNA"/>
</dbReference>